<feature type="transmembrane region" description="Helical" evidence="1">
    <location>
        <begin position="67"/>
        <end position="83"/>
    </location>
</feature>
<feature type="transmembrane region" description="Helical" evidence="1">
    <location>
        <begin position="43"/>
        <end position="60"/>
    </location>
</feature>
<name>A0A7W2EFS0_9BURK</name>
<dbReference type="Proteomes" id="UP000566711">
    <property type="component" value="Unassembled WGS sequence"/>
</dbReference>
<evidence type="ECO:0000256" key="1">
    <source>
        <dbReference type="SAM" id="Phobius"/>
    </source>
</evidence>
<comment type="caution">
    <text evidence="3">The sequence shown here is derived from an EMBL/GenBank/DDBJ whole genome shotgun (WGS) entry which is preliminary data.</text>
</comment>
<accession>A0A7W2EFS0</accession>
<sequence length="122" mass="14137">MQQDGARRMRKQLLVGVLLIVAGTLVLLDRVNLLDLDLDLASIWHYWPWLLVVLGINNMLPPTTPRFFLNGLWKLFFAGWWYVSFEHVWGLDFSQTWPALLVAWGVGIVLQPALRNYFVQGE</sequence>
<dbReference type="EMBL" id="JACEZS010000004">
    <property type="protein sequence ID" value="MBA5605143.1"/>
    <property type="molecule type" value="Genomic_DNA"/>
</dbReference>
<gene>
    <name evidence="3" type="ORF">H3H36_07175</name>
</gene>
<keyword evidence="1" id="KW-0812">Transmembrane</keyword>
<feature type="transmembrane region" description="Helical" evidence="1">
    <location>
        <begin position="95"/>
        <end position="114"/>
    </location>
</feature>
<keyword evidence="4" id="KW-1185">Reference proteome</keyword>
<protein>
    <recommendedName>
        <fullName evidence="2">LiaF transmembrane domain-containing protein</fullName>
    </recommendedName>
</protein>
<dbReference type="Pfam" id="PF22570">
    <property type="entry name" value="LiaF-TM"/>
    <property type="match status" value="1"/>
</dbReference>
<proteinExistence type="predicted"/>
<evidence type="ECO:0000313" key="3">
    <source>
        <dbReference type="EMBL" id="MBA5605143.1"/>
    </source>
</evidence>
<organism evidence="3 4">
    <name type="scientific">Rugamonas fusca</name>
    <dbReference type="NCBI Taxonomy" id="2758568"/>
    <lineage>
        <taxon>Bacteria</taxon>
        <taxon>Pseudomonadati</taxon>
        <taxon>Pseudomonadota</taxon>
        <taxon>Betaproteobacteria</taxon>
        <taxon>Burkholderiales</taxon>
        <taxon>Oxalobacteraceae</taxon>
        <taxon>Telluria group</taxon>
        <taxon>Rugamonas</taxon>
    </lineage>
</organism>
<evidence type="ECO:0000313" key="4">
    <source>
        <dbReference type="Proteomes" id="UP000566711"/>
    </source>
</evidence>
<keyword evidence="1" id="KW-0472">Membrane</keyword>
<dbReference type="InterPro" id="IPR054331">
    <property type="entry name" value="LiaF_TM"/>
</dbReference>
<dbReference type="AlphaFoldDB" id="A0A7W2EFS0"/>
<feature type="domain" description="LiaF transmembrane" evidence="2">
    <location>
        <begin position="14"/>
        <end position="113"/>
    </location>
</feature>
<keyword evidence="1" id="KW-1133">Transmembrane helix</keyword>
<reference evidence="3 4" key="1">
    <citation type="submission" date="2020-07" db="EMBL/GenBank/DDBJ databases">
        <title>Novel species isolated from subtropical streams in China.</title>
        <authorList>
            <person name="Lu H."/>
        </authorList>
    </citation>
    <scope>NUCLEOTIDE SEQUENCE [LARGE SCALE GENOMIC DNA]</scope>
    <source>
        <strain evidence="3 4">FT3S</strain>
    </source>
</reference>
<evidence type="ECO:0000259" key="2">
    <source>
        <dbReference type="Pfam" id="PF22570"/>
    </source>
</evidence>